<feature type="active site" description="Proton donor" evidence="18">
    <location>
        <position position="572"/>
    </location>
</feature>
<evidence type="ECO:0000256" key="4">
    <source>
        <dbReference type="ARBA" id="ARBA00004496"/>
    </source>
</evidence>
<evidence type="ECO:0000256" key="15">
    <source>
        <dbReference type="ARBA" id="ARBA00022842"/>
    </source>
</evidence>
<evidence type="ECO:0000256" key="18">
    <source>
        <dbReference type="PIRSR" id="PIRSR000732-1"/>
    </source>
</evidence>
<dbReference type="InterPro" id="IPR000121">
    <property type="entry name" value="PEP_util_C"/>
</dbReference>
<feature type="binding site" evidence="20">
    <location>
        <position position="525"/>
    </location>
    <ligand>
        <name>Mg(2+)</name>
        <dbReference type="ChEBI" id="CHEBI:18420"/>
    </ligand>
</feature>
<dbReference type="Proteomes" id="UP000610846">
    <property type="component" value="Unassembled WGS sequence"/>
</dbReference>
<dbReference type="PRINTS" id="PR01736">
    <property type="entry name" value="PHPHTRNFRASE"/>
</dbReference>
<dbReference type="PIRSF" id="PIRSF000732">
    <property type="entry name" value="PTS_enzyme_I"/>
    <property type="match status" value="1"/>
</dbReference>
<dbReference type="Pfam" id="PF02896">
    <property type="entry name" value="PEP-utilizers_C"/>
    <property type="match status" value="1"/>
</dbReference>
<dbReference type="InterPro" id="IPR024692">
    <property type="entry name" value="PTS_EI"/>
</dbReference>
<name>A0A927J294_9MICO</name>
<comment type="catalytic activity">
    <reaction evidence="1 17">
        <text>L-histidyl-[protein] + phosphoenolpyruvate = N(pros)-phospho-L-histidyl-[protein] + pyruvate</text>
        <dbReference type="Rhea" id="RHEA:23880"/>
        <dbReference type="Rhea" id="RHEA-COMP:9745"/>
        <dbReference type="Rhea" id="RHEA-COMP:9746"/>
        <dbReference type="ChEBI" id="CHEBI:15361"/>
        <dbReference type="ChEBI" id="CHEBI:29979"/>
        <dbReference type="ChEBI" id="CHEBI:58702"/>
        <dbReference type="ChEBI" id="CHEBI:64837"/>
        <dbReference type="EC" id="2.7.3.9"/>
    </reaction>
</comment>
<dbReference type="PANTHER" id="PTHR46244">
    <property type="entry name" value="PHOSPHOENOLPYRUVATE-PROTEIN PHOSPHOTRANSFERASE"/>
    <property type="match status" value="1"/>
</dbReference>
<feature type="binding site" evidence="19">
    <location>
        <position position="412"/>
    </location>
    <ligand>
        <name>phosphoenolpyruvate</name>
        <dbReference type="ChEBI" id="CHEBI:58702"/>
    </ligand>
</feature>
<protein>
    <recommendedName>
        <fullName evidence="7 17">Phosphoenolpyruvate-protein phosphotransferase</fullName>
        <ecNumber evidence="6 17">2.7.3.9</ecNumber>
    </recommendedName>
    <alternativeName>
        <fullName evidence="16 17">Phosphotransferase system, enzyme I</fullName>
    </alternativeName>
</protein>
<dbReference type="NCBIfam" id="TIGR01417">
    <property type="entry name" value="PTS_I_fam"/>
    <property type="match status" value="1"/>
</dbReference>
<gene>
    <name evidence="25" type="primary">ptsP</name>
    <name evidence="25" type="ORF">IF651_16265</name>
</gene>
<dbReference type="Gene3D" id="1.10.274.10">
    <property type="entry name" value="PtsI, HPr-binding domain"/>
    <property type="match status" value="1"/>
</dbReference>
<keyword evidence="26" id="KW-1185">Reference proteome</keyword>
<feature type="binding site" evidence="19">
    <location>
        <begin position="524"/>
        <end position="525"/>
    </location>
    <ligand>
        <name>phosphoenolpyruvate</name>
        <dbReference type="ChEBI" id="CHEBI:58702"/>
    </ligand>
</feature>
<reference evidence="25" key="1">
    <citation type="journal article" date="2018" name="Curr. Microbiol.">
        <title>Cellulosimicrobium arenosum sp. nov., Isolated from Marine Sediment Sand.</title>
        <authorList>
            <person name="Oh M."/>
            <person name="Kim J.H."/>
            <person name="Yoon J.H."/>
            <person name="Schumann P."/>
            <person name="Kim W."/>
        </authorList>
    </citation>
    <scope>NUCLEOTIDE SEQUENCE</scope>
    <source>
        <strain evidence="25">KCTC 49039</strain>
    </source>
</reference>
<dbReference type="InterPro" id="IPR015813">
    <property type="entry name" value="Pyrv/PenolPyrv_kinase-like_dom"/>
</dbReference>
<evidence type="ECO:0000256" key="1">
    <source>
        <dbReference type="ARBA" id="ARBA00000683"/>
    </source>
</evidence>
<organism evidence="25 26">
    <name type="scientific">Cellulosimicrobium arenosum</name>
    <dbReference type="NCBI Taxonomy" id="2708133"/>
    <lineage>
        <taxon>Bacteria</taxon>
        <taxon>Bacillati</taxon>
        <taxon>Actinomycetota</taxon>
        <taxon>Actinomycetes</taxon>
        <taxon>Micrococcales</taxon>
        <taxon>Promicromonosporaceae</taxon>
        <taxon>Cellulosimicrobium</taxon>
    </lineage>
</organism>
<evidence type="ECO:0000256" key="14">
    <source>
        <dbReference type="ARBA" id="ARBA00022777"/>
    </source>
</evidence>
<evidence type="ECO:0000256" key="5">
    <source>
        <dbReference type="ARBA" id="ARBA00007837"/>
    </source>
</evidence>
<dbReference type="PANTHER" id="PTHR46244:SF3">
    <property type="entry name" value="PHOSPHOENOLPYRUVATE-PROTEIN PHOSPHOTRANSFERASE"/>
    <property type="match status" value="1"/>
</dbReference>
<dbReference type="InterPro" id="IPR040442">
    <property type="entry name" value="Pyrv_kinase-like_dom_sf"/>
</dbReference>
<dbReference type="SUPFAM" id="SSF52009">
    <property type="entry name" value="Phosphohistidine domain"/>
    <property type="match status" value="1"/>
</dbReference>
<reference evidence="25" key="2">
    <citation type="submission" date="2020-09" db="EMBL/GenBank/DDBJ databases">
        <authorList>
            <person name="Yu Y."/>
        </authorList>
    </citation>
    <scope>NUCLEOTIDE SEQUENCE</scope>
    <source>
        <strain evidence="25">KCTC 49039</strain>
    </source>
</reference>
<keyword evidence="11 17" id="KW-0808">Transferase</keyword>
<feature type="binding site" evidence="19">
    <location>
        <position position="535"/>
    </location>
    <ligand>
        <name>phosphoenolpyruvate</name>
        <dbReference type="ChEBI" id="CHEBI:58702"/>
    </ligand>
</feature>
<dbReference type="Pfam" id="PF05524">
    <property type="entry name" value="PEP-utilisers_N"/>
    <property type="match status" value="1"/>
</dbReference>
<keyword evidence="14 17" id="KW-0418">Kinase</keyword>
<dbReference type="GO" id="GO:0008965">
    <property type="term" value="F:phosphoenolpyruvate-protein phosphotransferase activity"/>
    <property type="evidence" value="ECO:0007669"/>
    <property type="project" value="UniProtKB-EC"/>
</dbReference>
<evidence type="ECO:0000256" key="21">
    <source>
        <dbReference type="SAM" id="MobiDB-lite"/>
    </source>
</evidence>
<keyword evidence="10 17" id="KW-0762">Sugar transport</keyword>
<comment type="caution">
    <text evidence="25">The sequence shown here is derived from an EMBL/GenBank/DDBJ whole genome shotgun (WGS) entry which is preliminary data.</text>
</comment>
<dbReference type="SUPFAM" id="SSF51621">
    <property type="entry name" value="Phosphoenolpyruvate/pyruvate domain"/>
    <property type="match status" value="1"/>
</dbReference>
<evidence type="ECO:0000259" key="24">
    <source>
        <dbReference type="Pfam" id="PF05524"/>
    </source>
</evidence>
<dbReference type="GO" id="GO:0005737">
    <property type="term" value="C:cytoplasm"/>
    <property type="evidence" value="ECO:0007669"/>
    <property type="project" value="UniProtKB-SubCell"/>
</dbReference>
<evidence type="ECO:0000256" key="16">
    <source>
        <dbReference type="ARBA" id="ARBA00033235"/>
    </source>
</evidence>
<evidence type="ECO:0000256" key="2">
    <source>
        <dbReference type="ARBA" id="ARBA00001946"/>
    </source>
</evidence>
<dbReference type="GO" id="GO:0046872">
    <property type="term" value="F:metal ion binding"/>
    <property type="evidence" value="ECO:0007669"/>
    <property type="project" value="UniProtKB-KW"/>
</dbReference>
<feature type="domain" description="PEP-utilising enzyme C-terminal" evidence="23">
    <location>
        <begin position="332"/>
        <end position="611"/>
    </location>
</feature>
<feature type="binding site" evidence="19">
    <location>
        <position position="376"/>
    </location>
    <ligand>
        <name>phosphoenolpyruvate</name>
        <dbReference type="ChEBI" id="CHEBI:58702"/>
    </ligand>
</feature>
<dbReference type="Pfam" id="PF00391">
    <property type="entry name" value="PEP-utilizers"/>
    <property type="match status" value="1"/>
</dbReference>
<evidence type="ECO:0000256" key="3">
    <source>
        <dbReference type="ARBA" id="ARBA00002728"/>
    </source>
</evidence>
<feature type="domain" description="PEP-utilising enzyme mobile" evidence="22">
    <location>
        <begin position="242"/>
        <end position="313"/>
    </location>
</feature>
<evidence type="ECO:0000259" key="22">
    <source>
        <dbReference type="Pfam" id="PF00391"/>
    </source>
</evidence>
<dbReference type="InterPro" id="IPR008731">
    <property type="entry name" value="PTS_EIN"/>
</dbReference>
<evidence type="ECO:0000313" key="25">
    <source>
        <dbReference type="EMBL" id="MBD8080604.1"/>
    </source>
</evidence>
<dbReference type="Gene3D" id="3.50.30.10">
    <property type="entry name" value="Phosphohistidine domain"/>
    <property type="match status" value="1"/>
</dbReference>
<evidence type="ECO:0000256" key="9">
    <source>
        <dbReference type="ARBA" id="ARBA00022490"/>
    </source>
</evidence>
<comment type="cofactor">
    <cofactor evidence="2 17 20">
        <name>Mg(2+)</name>
        <dbReference type="ChEBI" id="CHEBI:18420"/>
    </cofactor>
</comment>
<dbReference type="SUPFAM" id="SSF47831">
    <property type="entry name" value="Enzyme I of the PEP:sugar phosphotransferase system HPr-binding (sub)domain"/>
    <property type="match status" value="1"/>
</dbReference>
<evidence type="ECO:0000256" key="7">
    <source>
        <dbReference type="ARBA" id="ARBA00016544"/>
    </source>
</evidence>
<evidence type="ECO:0000259" key="23">
    <source>
        <dbReference type="Pfam" id="PF02896"/>
    </source>
</evidence>
<dbReference type="EMBL" id="JACYHB010000017">
    <property type="protein sequence ID" value="MBD8080604.1"/>
    <property type="molecule type" value="Genomic_DNA"/>
</dbReference>
<dbReference type="Gene3D" id="3.20.20.60">
    <property type="entry name" value="Phosphoenolpyruvate-binding domains"/>
    <property type="match status" value="1"/>
</dbReference>
<keyword evidence="15 17" id="KW-0460">Magnesium</keyword>
<feature type="active site" description="Tele-phosphohistidine intermediate" evidence="18">
    <location>
        <position position="277"/>
    </location>
</feature>
<feature type="binding site" evidence="20">
    <location>
        <position position="501"/>
    </location>
    <ligand>
        <name>Mg(2+)</name>
        <dbReference type="ChEBI" id="CHEBI:18420"/>
    </ligand>
</feature>
<dbReference type="GO" id="GO:0016301">
    <property type="term" value="F:kinase activity"/>
    <property type="evidence" value="ECO:0007669"/>
    <property type="project" value="UniProtKB-KW"/>
</dbReference>
<comment type="function">
    <text evidence="3 17">General (non sugar-specific) component of the phosphoenolpyruvate-dependent sugar phosphotransferase system (sugar PTS). This major carbohydrate active-transport system catalyzes the phosphorylation of incoming sugar substrates concomitantly with their translocation across the cell membrane. Enzyme I transfers the phosphoryl group from phosphoenolpyruvate (PEP) to the phosphoryl carrier protein (HPr).</text>
</comment>
<comment type="similarity">
    <text evidence="5 17">Belongs to the PEP-utilizing enzyme family.</text>
</comment>
<dbReference type="InterPro" id="IPR008279">
    <property type="entry name" value="PEP-util_enz_mobile_dom"/>
</dbReference>
<evidence type="ECO:0000256" key="11">
    <source>
        <dbReference type="ARBA" id="ARBA00022679"/>
    </source>
</evidence>
<evidence type="ECO:0000256" key="12">
    <source>
        <dbReference type="ARBA" id="ARBA00022683"/>
    </source>
</evidence>
<feature type="compositionally biased region" description="Basic residues" evidence="21">
    <location>
        <begin position="30"/>
        <end position="46"/>
    </location>
</feature>
<feature type="domain" description="Phosphotransferase system enzyme I N-terminal" evidence="24">
    <location>
        <begin position="94"/>
        <end position="214"/>
    </location>
</feature>
<evidence type="ECO:0000256" key="8">
    <source>
        <dbReference type="ARBA" id="ARBA00022448"/>
    </source>
</evidence>
<keyword evidence="13 17" id="KW-0479">Metal-binding</keyword>
<evidence type="ECO:0000256" key="6">
    <source>
        <dbReference type="ARBA" id="ARBA00012232"/>
    </source>
</evidence>
<evidence type="ECO:0000256" key="17">
    <source>
        <dbReference type="PIRNR" id="PIRNR000732"/>
    </source>
</evidence>
<comment type="subcellular location">
    <subcellularLocation>
        <location evidence="4 17">Cytoplasm</location>
    </subcellularLocation>
</comment>
<dbReference type="GO" id="GO:0009401">
    <property type="term" value="P:phosphoenolpyruvate-dependent sugar phosphotransferase system"/>
    <property type="evidence" value="ECO:0007669"/>
    <property type="project" value="UniProtKB-KW"/>
</dbReference>
<dbReference type="EC" id="2.7.3.9" evidence="6 17"/>
<dbReference type="AlphaFoldDB" id="A0A927J294"/>
<evidence type="ECO:0000256" key="10">
    <source>
        <dbReference type="ARBA" id="ARBA00022597"/>
    </source>
</evidence>
<sequence length="647" mass="67454">MSSPEAVVRSVPHGGTDHGARGRAPGSRVVSRRRGDRSRVASRRCRTSLLSGTVPTTRRRAPSGAGRPVRRTARGASPGGRTRRWQQVAGQLITGIGVCPGTVVGPVVLMPEPVEEPPPGVRVAPQADHEAQARRIDDAARHVATDLERAAAQADGETRDVLEATAAMAADPTLAADARRRVLSEHLVPERAVWEAADEVARQFTELGGHLAERARDVADVRDRLVAALAGRPAPGVPDHTEPFVLVALDLAPSATAALDPSRVLAIVTDGAGPTSHTAIVANAKGIPAVVAADGASAALAAGDLVLVDGSAGTVVVHPSPDQVAAAQARAQQARTFDGRGRTRDGHRVQLLANVGDPAGAAPAAAANAEGVGLFRSEFCFLDRQDPPTVEEQVTAYRTVFHEFAHRKVVIRTLDSGADKPLHFLTVSDEENPALGVRGLRTAARWPDLLEQQLDAIAQAAGAEEAEVWVMAPMVSTVGEAEWFVERCRAHGLDVAGVMIEVPSAALLAGPILARAAFASIGTNDLTQYTMAADRLLGSLAELSDPWQPGVLQLVAATCAGGAQQGRPVGVCGEAASQPVLAVVLVGLGVTSLSMTARAIPDVAALLREVDHDECRRLARLALEAESAAQARAVVRQNLPVLAELGL</sequence>
<evidence type="ECO:0000256" key="19">
    <source>
        <dbReference type="PIRSR" id="PIRSR000732-2"/>
    </source>
</evidence>
<dbReference type="InterPro" id="IPR036637">
    <property type="entry name" value="Phosphohistidine_dom_sf"/>
</dbReference>
<dbReference type="InterPro" id="IPR050499">
    <property type="entry name" value="PEP-utilizing_PTS_enzyme"/>
</dbReference>
<dbReference type="InterPro" id="IPR006318">
    <property type="entry name" value="PTS_EI-like"/>
</dbReference>
<keyword evidence="12 17" id="KW-0598">Phosphotransferase system</keyword>
<evidence type="ECO:0000256" key="20">
    <source>
        <dbReference type="PIRSR" id="PIRSR000732-3"/>
    </source>
</evidence>
<accession>A0A927J294</accession>
<dbReference type="InterPro" id="IPR036618">
    <property type="entry name" value="PtsI_HPr-bd_sf"/>
</dbReference>
<feature type="region of interest" description="Disordered" evidence="21">
    <location>
        <begin position="1"/>
        <end position="84"/>
    </location>
</feature>
<evidence type="ECO:0000313" key="26">
    <source>
        <dbReference type="Proteomes" id="UP000610846"/>
    </source>
</evidence>
<proteinExistence type="inferred from homology"/>
<keyword evidence="9 17" id="KW-0963">Cytoplasm</keyword>
<evidence type="ECO:0000256" key="13">
    <source>
        <dbReference type="ARBA" id="ARBA00022723"/>
    </source>
</evidence>
<keyword evidence="8 17" id="KW-0813">Transport</keyword>